<dbReference type="InterPro" id="IPR002577">
    <property type="entry name" value="HTH_HxlR"/>
</dbReference>
<dbReference type="InterPro" id="IPR036388">
    <property type="entry name" value="WH-like_DNA-bd_sf"/>
</dbReference>
<reference evidence="2 3" key="1">
    <citation type="submission" date="2022-09" db="EMBL/GenBank/DDBJ databases">
        <title>Chryseobacterium oleae sp.nov., isolated from the inter-root soil of Pyrola calliantha H. Andr. in Tibet.</title>
        <authorList>
            <person name="Li Z."/>
        </authorList>
    </citation>
    <scope>NUCLEOTIDE SEQUENCE [LARGE SCALE GENOMIC DNA]</scope>
    <source>
        <strain evidence="3">pc1-10</strain>
    </source>
</reference>
<sequence>MEENYMIQRIEVYNFPPEVYYKLTDKARKLDPILDQLHQWGNDLDS</sequence>
<feature type="domain" description="HTH hxlR-type" evidence="1">
    <location>
        <begin position="1"/>
        <end position="46"/>
    </location>
</feature>
<dbReference type="SUPFAM" id="SSF46785">
    <property type="entry name" value="Winged helix' DNA-binding domain"/>
    <property type="match status" value="1"/>
</dbReference>
<dbReference type="EMBL" id="JAOAMU010000006">
    <property type="protein sequence ID" value="MCT2563879.1"/>
    <property type="molecule type" value="Genomic_DNA"/>
</dbReference>
<dbReference type="Proteomes" id="UP001525566">
    <property type="component" value="Unassembled WGS sequence"/>
</dbReference>
<accession>A0ABT2IYG3</accession>
<evidence type="ECO:0000313" key="2">
    <source>
        <dbReference type="EMBL" id="MCT2563879.1"/>
    </source>
</evidence>
<dbReference type="PROSITE" id="PS51118">
    <property type="entry name" value="HTH_HXLR"/>
    <property type="match status" value="1"/>
</dbReference>
<dbReference type="RefSeq" id="WP_259840433.1">
    <property type="nucleotide sequence ID" value="NZ_JAOAMU010000006.1"/>
</dbReference>
<evidence type="ECO:0000313" key="3">
    <source>
        <dbReference type="Proteomes" id="UP001525566"/>
    </source>
</evidence>
<name>A0ABT2IYG3_9FLAO</name>
<dbReference type="Gene3D" id="1.10.10.10">
    <property type="entry name" value="Winged helix-like DNA-binding domain superfamily/Winged helix DNA-binding domain"/>
    <property type="match status" value="1"/>
</dbReference>
<gene>
    <name evidence="2" type="ORF">N0B48_18465</name>
</gene>
<keyword evidence="3" id="KW-1185">Reference proteome</keyword>
<proteinExistence type="predicted"/>
<dbReference type="InterPro" id="IPR036390">
    <property type="entry name" value="WH_DNA-bd_sf"/>
</dbReference>
<organism evidence="2 3">
    <name type="scientific">Chryseobacterium herbae</name>
    <dbReference type="NCBI Taxonomy" id="2976476"/>
    <lineage>
        <taxon>Bacteria</taxon>
        <taxon>Pseudomonadati</taxon>
        <taxon>Bacteroidota</taxon>
        <taxon>Flavobacteriia</taxon>
        <taxon>Flavobacteriales</taxon>
        <taxon>Weeksellaceae</taxon>
        <taxon>Chryseobacterium group</taxon>
        <taxon>Chryseobacterium</taxon>
    </lineage>
</organism>
<dbReference type="Pfam" id="PF01638">
    <property type="entry name" value="HxlR"/>
    <property type="match status" value="1"/>
</dbReference>
<evidence type="ECO:0000259" key="1">
    <source>
        <dbReference type="PROSITE" id="PS51118"/>
    </source>
</evidence>
<protein>
    <submittedName>
        <fullName evidence="2">Winged helix-turn-helix transcriptional regulator</fullName>
    </submittedName>
</protein>
<comment type="caution">
    <text evidence="2">The sequence shown here is derived from an EMBL/GenBank/DDBJ whole genome shotgun (WGS) entry which is preliminary data.</text>
</comment>